<dbReference type="InterPro" id="IPR001279">
    <property type="entry name" value="Metallo-B-lactamas"/>
</dbReference>
<name>A0A6J7DRY3_9ZZZZ</name>
<feature type="domain" description="Metallo-beta-lactamase" evidence="1">
    <location>
        <begin position="44"/>
        <end position="242"/>
    </location>
</feature>
<dbReference type="GO" id="GO:0046983">
    <property type="term" value="F:protein dimerization activity"/>
    <property type="evidence" value="ECO:0007669"/>
    <property type="project" value="InterPro"/>
</dbReference>
<dbReference type="PANTHER" id="PTHR43223:SF2">
    <property type="entry name" value="METALLO-BETA-LACTAMASE DOMAIN-CONTAINING PROTEIN"/>
    <property type="match status" value="1"/>
</dbReference>
<dbReference type="InterPro" id="IPR052195">
    <property type="entry name" value="Bact_Alkyl/Aryl-Sulfatase"/>
</dbReference>
<evidence type="ECO:0000313" key="2">
    <source>
        <dbReference type="EMBL" id="CAB4873327.1"/>
    </source>
</evidence>
<gene>
    <name evidence="2" type="ORF">UFOPK3304_01130</name>
</gene>
<dbReference type="PANTHER" id="PTHR43223">
    <property type="entry name" value="ALKYL/ARYL-SULFATASE"/>
    <property type="match status" value="1"/>
</dbReference>
<organism evidence="2">
    <name type="scientific">freshwater metagenome</name>
    <dbReference type="NCBI Taxonomy" id="449393"/>
    <lineage>
        <taxon>unclassified sequences</taxon>
        <taxon>metagenomes</taxon>
        <taxon>ecological metagenomes</taxon>
    </lineage>
</organism>
<dbReference type="Gene3D" id="3.60.15.10">
    <property type="entry name" value="Ribonuclease Z/Hydroxyacylglutathione hydrolase-like"/>
    <property type="match status" value="1"/>
</dbReference>
<dbReference type="SUPFAM" id="SSF56281">
    <property type="entry name" value="Metallo-hydrolase/oxidoreductase"/>
    <property type="match status" value="1"/>
</dbReference>
<protein>
    <submittedName>
        <fullName evidence="2">Unannotated protein</fullName>
    </submittedName>
</protein>
<evidence type="ECO:0000259" key="1">
    <source>
        <dbReference type="SMART" id="SM00849"/>
    </source>
</evidence>
<dbReference type="SMART" id="SM00849">
    <property type="entry name" value="Lactamase_B"/>
    <property type="match status" value="1"/>
</dbReference>
<dbReference type="Gene3D" id="1.25.40.880">
    <property type="entry name" value="Alkyl sulfatase, dimerisation domain"/>
    <property type="match status" value="1"/>
</dbReference>
<sequence>MTSMLERSARIVDGTDAAPIGLKITVDAAPVEEVAPGIGVIESFSNVVVFNTADGLTLFDVSHGMAAKSVVASLRSWSNDRVNTAVYTHGHTDHVGGAGAFNADATKRADQPIQYVAHEAVVDRFDRYKLTNGYNGYINMRQFRLPGPMFPSDFVYPDTTFRSETTLDIGGRTFELHHARGETDDHTWAWVPDAKAVVVGDLFIWQFPNAGNPQKVQRFAWEWAVALRAMAAKQPELMLPAHGMAIGGKERVGQVLTDTAAALESLHEQTLALMNSGARLDDVIHQVRLPKELADKPFLKPTYDEPEFVVRNLWRLYGGWYDGNPANLKPATEVALATEMAALAGGAEALASRAEELANAGDFRLACHLIEMAATADADSKRIHEIRAAIYTERRKIETSFMATGIYRSAALDSKARLEEL</sequence>
<dbReference type="EMBL" id="CAFBLJ010000056">
    <property type="protein sequence ID" value="CAB4873327.1"/>
    <property type="molecule type" value="Genomic_DNA"/>
</dbReference>
<proteinExistence type="predicted"/>
<accession>A0A6J7DRY3</accession>
<dbReference type="InterPro" id="IPR036866">
    <property type="entry name" value="RibonucZ/Hydroxyglut_hydro"/>
</dbReference>
<dbReference type="InterPro" id="IPR029228">
    <property type="entry name" value="Alkyl_sulf_dimr"/>
</dbReference>
<reference evidence="2" key="1">
    <citation type="submission" date="2020-05" db="EMBL/GenBank/DDBJ databases">
        <authorList>
            <person name="Chiriac C."/>
            <person name="Salcher M."/>
            <person name="Ghai R."/>
            <person name="Kavagutti S V."/>
        </authorList>
    </citation>
    <scope>NUCLEOTIDE SEQUENCE</scope>
</reference>
<dbReference type="AlphaFoldDB" id="A0A6J7DRY3"/>
<dbReference type="Pfam" id="PF14863">
    <property type="entry name" value="Alkyl_sulf_dimr"/>
    <property type="match status" value="1"/>
</dbReference>
<dbReference type="InterPro" id="IPR038536">
    <property type="entry name" value="Alkyl/aryl-sulf_dimr_sf"/>
</dbReference>
<dbReference type="Pfam" id="PF00753">
    <property type="entry name" value="Lactamase_B"/>
    <property type="match status" value="1"/>
</dbReference>